<accession>A0ABV6PLL3</accession>
<dbReference type="RefSeq" id="WP_379482166.1">
    <property type="nucleotide sequence ID" value="NZ_JBHLTL010000011.1"/>
</dbReference>
<evidence type="ECO:0000256" key="1">
    <source>
        <dbReference type="SAM" id="SignalP"/>
    </source>
</evidence>
<feature type="chain" id="PRO_5045730149" evidence="1">
    <location>
        <begin position="21"/>
        <end position="60"/>
    </location>
</feature>
<reference evidence="2 3" key="1">
    <citation type="submission" date="2024-09" db="EMBL/GenBank/DDBJ databases">
        <authorList>
            <person name="Sun Q."/>
            <person name="Mori K."/>
        </authorList>
    </citation>
    <scope>NUCLEOTIDE SEQUENCE [LARGE SCALE GENOMIC DNA]</scope>
    <source>
        <strain evidence="2 3">NCAIM B.02537</strain>
    </source>
</reference>
<sequence>MRTSSISIALAMGSAGLAGAFLAISTPAASQSDKMAPLPAQLPAATIYRDAGYSGPAVAV</sequence>
<protein>
    <submittedName>
        <fullName evidence="2">Uncharacterized protein</fullName>
    </submittedName>
</protein>
<proteinExistence type="predicted"/>
<evidence type="ECO:0000313" key="3">
    <source>
        <dbReference type="Proteomes" id="UP001589943"/>
    </source>
</evidence>
<dbReference type="EMBL" id="JBHLTL010000011">
    <property type="protein sequence ID" value="MFC0590717.1"/>
    <property type="molecule type" value="Genomic_DNA"/>
</dbReference>
<dbReference type="Proteomes" id="UP001589943">
    <property type="component" value="Unassembled WGS sequence"/>
</dbReference>
<organism evidence="2 3">
    <name type="scientific">Novosphingobium aquiterrae</name>
    <dbReference type="NCBI Taxonomy" id="624388"/>
    <lineage>
        <taxon>Bacteria</taxon>
        <taxon>Pseudomonadati</taxon>
        <taxon>Pseudomonadota</taxon>
        <taxon>Alphaproteobacteria</taxon>
        <taxon>Sphingomonadales</taxon>
        <taxon>Sphingomonadaceae</taxon>
        <taxon>Novosphingobium</taxon>
    </lineage>
</organism>
<keyword evidence="1" id="KW-0732">Signal</keyword>
<evidence type="ECO:0000313" key="2">
    <source>
        <dbReference type="EMBL" id="MFC0590717.1"/>
    </source>
</evidence>
<gene>
    <name evidence="2" type="ORF">ACFFF7_14995</name>
</gene>
<comment type="caution">
    <text evidence="2">The sequence shown here is derived from an EMBL/GenBank/DDBJ whole genome shotgun (WGS) entry which is preliminary data.</text>
</comment>
<feature type="signal peptide" evidence="1">
    <location>
        <begin position="1"/>
        <end position="20"/>
    </location>
</feature>
<name>A0ABV6PLL3_9SPHN</name>
<keyword evidence="3" id="KW-1185">Reference proteome</keyword>